<gene>
    <name evidence="8" type="ORF">PZA18_12585</name>
</gene>
<accession>A0ABT7E0L9</accession>
<comment type="caution">
    <text evidence="8">The sequence shown here is derived from an EMBL/GenBank/DDBJ whole genome shotgun (WGS) entry which is preliminary data.</text>
</comment>
<feature type="domain" description="Peptidase metallopeptidase" evidence="7">
    <location>
        <begin position="38"/>
        <end position="212"/>
    </location>
</feature>
<keyword evidence="9" id="KW-1185">Reference proteome</keyword>
<dbReference type="SUPFAM" id="SSF55486">
    <property type="entry name" value="Metalloproteases ('zincins'), catalytic domain"/>
    <property type="match status" value="1"/>
</dbReference>
<sequence length="292" mass="32108">MFRFVCSVLMGTWSSLVLAESDFQANGPNQFSYVIDSNKPRWQSNTIAWYYNDTQQPAGFTTAEVVELIKNAGRKWEGVCNVRFSYMGVSKVKPDLDATYLTTDSLSVIGWDTLTGSRAGLGGFSGYRYIFASNGAAVMQDADVVINLQGDVAPGNARDLEALITHEMGHMLSLDHSDKQASVMFASPYNNYAFMQTLRADDAAACAAIYGSPASATADRVFNWAEQRYGKLFAPTGTTSVEGFGYHYRYYATTRSYLGSKEGQLFYLSTDGVLSALGDLQRYLQQAEAEGF</sequence>
<name>A0ABT7E0L9_9NEIS</name>
<evidence type="ECO:0000256" key="2">
    <source>
        <dbReference type="ARBA" id="ARBA00022723"/>
    </source>
</evidence>
<keyword evidence="4" id="KW-0862">Zinc</keyword>
<dbReference type="SMART" id="SM00235">
    <property type="entry name" value="ZnMc"/>
    <property type="match status" value="1"/>
</dbReference>
<dbReference type="GO" id="GO:0008237">
    <property type="term" value="F:metallopeptidase activity"/>
    <property type="evidence" value="ECO:0007669"/>
    <property type="project" value="UniProtKB-KW"/>
</dbReference>
<evidence type="ECO:0000256" key="1">
    <source>
        <dbReference type="ARBA" id="ARBA00022670"/>
    </source>
</evidence>
<dbReference type="Proteomes" id="UP001172778">
    <property type="component" value="Unassembled WGS sequence"/>
</dbReference>
<evidence type="ECO:0000259" key="7">
    <source>
        <dbReference type="SMART" id="SM00235"/>
    </source>
</evidence>
<protein>
    <submittedName>
        <fullName evidence="8">Matrixin family metalloprotease</fullName>
        <ecNumber evidence="8">3.4.24.-</ecNumber>
    </submittedName>
</protein>
<keyword evidence="1" id="KW-0645">Protease</keyword>
<reference evidence="8" key="1">
    <citation type="submission" date="2023-03" db="EMBL/GenBank/DDBJ databases">
        <title>Chitinimonas shenzhenensis gen. nov., sp. nov., a novel member of family Burkholderiaceae isolated from activated sludge collected in Shen Zhen, China.</title>
        <authorList>
            <person name="Wang X."/>
        </authorList>
    </citation>
    <scope>NUCLEOTIDE SEQUENCE</scope>
    <source>
        <strain evidence="8">DQS-5</strain>
    </source>
</reference>
<dbReference type="EMBL" id="JARRAF010000013">
    <property type="protein sequence ID" value="MDK2124883.1"/>
    <property type="molecule type" value="Genomic_DNA"/>
</dbReference>
<proteinExistence type="predicted"/>
<dbReference type="PANTHER" id="PTHR10201">
    <property type="entry name" value="MATRIX METALLOPROTEINASE"/>
    <property type="match status" value="1"/>
</dbReference>
<dbReference type="InterPro" id="IPR001818">
    <property type="entry name" value="Pept_M10_metallopeptidase"/>
</dbReference>
<evidence type="ECO:0000256" key="4">
    <source>
        <dbReference type="ARBA" id="ARBA00022833"/>
    </source>
</evidence>
<feature type="chain" id="PRO_5046981177" evidence="6">
    <location>
        <begin position="20"/>
        <end position="292"/>
    </location>
</feature>
<dbReference type="Gene3D" id="3.40.390.10">
    <property type="entry name" value="Collagenase (Catalytic Domain)"/>
    <property type="match status" value="1"/>
</dbReference>
<evidence type="ECO:0000313" key="9">
    <source>
        <dbReference type="Proteomes" id="UP001172778"/>
    </source>
</evidence>
<dbReference type="PANTHER" id="PTHR10201:SF323">
    <property type="entry name" value="MATRIX METALLOPROTEINASE-21"/>
    <property type="match status" value="1"/>
</dbReference>
<evidence type="ECO:0000256" key="5">
    <source>
        <dbReference type="ARBA" id="ARBA00023049"/>
    </source>
</evidence>
<keyword evidence="2" id="KW-0479">Metal-binding</keyword>
<evidence type="ECO:0000256" key="6">
    <source>
        <dbReference type="SAM" id="SignalP"/>
    </source>
</evidence>
<dbReference type="InterPro" id="IPR024079">
    <property type="entry name" value="MetalloPept_cat_dom_sf"/>
</dbReference>
<dbReference type="Pfam" id="PF00413">
    <property type="entry name" value="Peptidase_M10"/>
    <property type="match status" value="1"/>
</dbReference>
<organism evidence="8 9">
    <name type="scientific">Parachitinimonas caeni</name>
    <dbReference type="NCBI Taxonomy" id="3031301"/>
    <lineage>
        <taxon>Bacteria</taxon>
        <taxon>Pseudomonadati</taxon>
        <taxon>Pseudomonadota</taxon>
        <taxon>Betaproteobacteria</taxon>
        <taxon>Neisseriales</taxon>
        <taxon>Chitinibacteraceae</taxon>
        <taxon>Parachitinimonas</taxon>
    </lineage>
</organism>
<keyword evidence="5 8" id="KW-0482">Metalloprotease</keyword>
<evidence type="ECO:0000313" key="8">
    <source>
        <dbReference type="EMBL" id="MDK2124883.1"/>
    </source>
</evidence>
<dbReference type="PRINTS" id="PR00138">
    <property type="entry name" value="MATRIXIN"/>
</dbReference>
<dbReference type="InterPro" id="IPR021190">
    <property type="entry name" value="Pept_M10A"/>
</dbReference>
<dbReference type="RefSeq" id="WP_284101195.1">
    <property type="nucleotide sequence ID" value="NZ_JARRAF010000013.1"/>
</dbReference>
<dbReference type="EC" id="3.4.24.-" evidence="8"/>
<keyword evidence="3 8" id="KW-0378">Hydrolase</keyword>
<evidence type="ECO:0000256" key="3">
    <source>
        <dbReference type="ARBA" id="ARBA00022801"/>
    </source>
</evidence>
<feature type="signal peptide" evidence="6">
    <location>
        <begin position="1"/>
        <end position="19"/>
    </location>
</feature>
<keyword evidence="6" id="KW-0732">Signal</keyword>
<dbReference type="InterPro" id="IPR006026">
    <property type="entry name" value="Peptidase_Metallo"/>
</dbReference>